<evidence type="ECO:0000313" key="2">
    <source>
        <dbReference type="Proteomes" id="UP000070520"/>
    </source>
</evidence>
<dbReference type="PATRIC" id="fig|1698272.3.peg.493"/>
<comment type="caution">
    <text evidence="1">The sequence shown here is derived from an EMBL/GenBank/DDBJ whole genome shotgun (WGS) entry which is preliminary data.</text>
</comment>
<dbReference type="Proteomes" id="UP000070520">
    <property type="component" value="Unassembled WGS sequence"/>
</dbReference>
<organism evidence="1 2">
    <name type="scientific">candidate division MSBL1 archaeon SCGC-AAA261C02</name>
    <dbReference type="NCBI Taxonomy" id="1698272"/>
    <lineage>
        <taxon>Archaea</taxon>
        <taxon>Methanobacteriati</taxon>
        <taxon>Methanobacteriota</taxon>
        <taxon>candidate division MSBL1</taxon>
    </lineage>
</organism>
<name>A0A133UZI2_9EURY</name>
<proteinExistence type="predicted"/>
<reference evidence="1 2" key="1">
    <citation type="journal article" date="2016" name="Sci. Rep.">
        <title>Metabolic traits of an uncultured archaeal lineage -MSBL1- from brine pools of the Red Sea.</title>
        <authorList>
            <person name="Mwirichia R."/>
            <person name="Alam I."/>
            <person name="Rashid M."/>
            <person name="Vinu M."/>
            <person name="Ba-Alawi W."/>
            <person name="Anthony Kamau A."/>
            <person name="Kamanda Ngugi D."/>
            <person name="Goker M."/>
            <person name="Klenk H.P."/>
            <person name="Bajic V."/>
            <person name="Stingl U."/>
        </authorList>
    </citation>
    <scope>NUCLEOTIDE SEQUENCE [LARGE SCALE GENOMIC DNA]</scope>
    <source>
        <strain evidence="1">SCGC-AAA261C02</strain>
    </source>
</reference>
<gene>
    <name evidence="1" type="ORF">AKJ42_02930</name>
</gene>
<dbReference type="AlphaFoldDB" id="A0A133UZI2"/>
<evidence type="ECO:0000313" key="1">
    <source>
        <dbReference type="EMBL" id="KXA99591.1"/>
    </source>
</evidence>
<evidence type="ECO:0008006" key="3">
    <source>
        <dbReference type="Google" id="ProtNLM"/>
    </source>
</evidence>
<protein>
    <recommendedName>
        <fullName evidence="3">HhH-GPD domain-containing protein</fullName>
    </recommendedName>
</protein>
<dbReference type="EMBL" id="LHXW01000035">
    <property type="protein sequence ID" value="KXA99591.1"/>
    <property type="molecule type" value="Genomic_DNA"/>
</dbReference>
<accession>A0A133UZI2</accession>
<sequence>MMELSSVIDDYMAKTTGLKKFCDRCLKSERWSGDVVLMVVYAAFDSIGLNYFNSIVPKVMEFEEAFVKNGEVNNLKDLSQLPHEQVKNIWANKRSWSVAKSVASYLHESGRNRGLNDRKALREWARNTSLEGWKQDPIGKIGGVGLTTYQYLRMMGGVDTAMPDNIVKRVIEEILDKAEVKMPTNKDLEFIKTIDQIATISGYRPIEICWMTWLVQSEGDKIRMEKYRDTLDRI</sequence>
<keyword evidence="2" id="KW-1185">Reference proteome</keyword>